<evidence type="ECO:0000313" key="2">
    <source>
        <dbReference type="EMBL" id="GAG70574.1"/>
    </source>
</evidence>
<accession>X0ZMH4</accession>
<comment type="caution">
    <text evidence="2">The sequence shown here is derived from an EMBL/GenBank/DDBJ whole genome shotgun (WGS) entry which is preliminary data.</text>
</comment>
<dbReference type="InterPro" id="IPR025516">
    <property type="entry name" value="DUF4404"/>
</dbReference>
<dbReference type="AlphaFoldDB" id="X0ZMH4"/>
<feature type="region of interest" description="Disordered" evidence="1">
    <location>
        <begin position="1"/>
        <end position="30"/>
    </location>
</feature>
<evidence type="ECO:0008006" key="3">
    <source>
        <dbReference type="Google" id="ProtNLM"/>
    </source>
</evidence>
<sequence length="94" mass="10449">MPKEKLREHLQTLGKQLDDSSSLGSESEKQVKQAMSALDRLLALGDMEESLEESGIDYRLSEQLRQLVAEFEAEHPHVANTLEGIVDVLGKMGI</sequence>
<dbReference type="Pfam" id="PF14357">
    <property type="entry name" value="DUF4404"/>
    <property type="match status" value="1"/>
</dbReference>
<name>X0ZMH4_9ZZZZ</name>
<proteinExistence type="predicted"/>
<gene>
    <name evidence="2" type="ORF">S01H4_15614</name>
</gene>
<dbReference type="EMBL" id="BART01006840">
    <property type="protein sequence ID" value="GAG70574.1"/>
    <property type="molecule type" value="Genomic_DNA"/>
</dbReference>
<evidence type="ECO:0000256" key="1">
    <source>
        <dbReference type="SAM" id="MobiDB-lite"/>
    </source>
</evidence>
<organism evidence="2">
    <name type="scientific">marine sediment metagenome</name>
    <dbReference type="NCBI Taxonomy" id="412755"/>
    <lineage>
        <taxon>unclassified sequences</taxon>
        <taxon>metagenomes</taxon>
        <taxon>ecological metagenomes</taxon>
    </lineage>
</organism>
<reference evidence="2" key="1">
    <citation type="journal article" date="2014" name="Front. Microbiol.">
        <title>High frequency of phylogenetically diverse reductive dehalogenase-homologous genes in deep subseafloor sedimentary metagenomes.</title>
        <authorList>
            <person name="Kawai M."/>
            <person name="Futagami T."/>
            <person name="Toyoda A."/>
            <person name="Takaki Y."/>
            <person name="Nishi S."/>
            <person name="Hori S."/>
            <person name="Arai W."/>
            <person name="Tsubouchi T."/>
            <person name="Morono Y."/>
            <person name="Uchiyama I."/>
            <person name="Ito T."/>
            <person name="Fujiyama A."/>
            <person name="Inagaki F."/>
            <person name="Takami H."/>
        </authorList>
    </citation>
    <scope>NUCLEOTIDE SEQUENCE</scope>
    <source>
        <strain evidence="2">Expedition CK06-06</strain>
    </source>
</reference>
<protein>
    <recommendedName>
        <fullName evidence="3">DUF4404 domain-containing protein</fullName>
    </recommendedName>
</protein>
<feature type="compositionally biased region" description="Basic and acidic residues" evidence="1">
    <location>
        <begin position="1"/>
        <end position="10"/>
    </location>
</feature>